<dbReference type="AlphaFoldDB" id="A0A7E5WLN0"/>
<dbReference type="InterPro" id="IPR036412">
    <property type="entry name" value="HAD-like_sf"/>
</dbReference>
<organism evidence="1 2">
    <name type="scientific">Trichoplusia ni</name>
    <name type="common">Cabbage looper</name>
    <dbReference type="NCBI Taxonomy" id="7111"/>
    <lineage>
        <taxon>Eukaryota</taxon>
        <taxon>Metazoa</taxon>
        <taxon>Ecdysozoa</taxon>
        <taxon>Arthropoda</taxon>
        <taxon>Hexapoda</taxon>
        <taxon>Insecta</taxon>
        <taxon>Pterygota</taxon>
        <taxon>Neoptera</taxon>
        <taxon>Endopterygota</taxon>
        <taxon>Lepidoptera</taxon>
        <taxon>Glossata</taxon>
        <taxon>Ditrysia</taxon>
        <taxon>Noctuoidea</taxon>
        <taxon>Noctuidae</taxon>
        <taxon>Plusiinae</taxon>
        <taxon>Trichoplusia</taxon>
    </lineage>
</organism>
<dbReference type="Gene3D" id="3.40.50.1000">
    <property type="entry name" value="HAD superfamily/HAD-like"/>
    <property type="match status" value="1"/>
</dbReference>
<dbReference type="RefSeq" id="XP_026741594.1">
    <property type="nucleotide sequence ID" value="XM_026885793.1"/>
</dbReference>
<dbReference type="FunCoup" id="A0A7E5WLN0">
    <property type="interactions" value="436"/>
</dbReference>
<dbReference type="PANTHER" id="PTHR46191:SF2">
    <property type="entry name" value="HALOACID DEHALOGENASE-LIKE HYDROLASE DOMAIN-CONTAINING PROTEIN 3"/>
    <property type="match status" value="1"/>
</dbReference>
<dbReference type="InterPro" id="IPR023214">
    <property type="entry name" value="HAD_sf"/>
</dbReference>
<dbReference type="PANTHER" id="PTHR46191">
    <property type="match status" value="1"/>
</dbReference>
<sequence>MSLQGIKLVTFDVTNTLLNFRMPPWHYYITIAKSYPGFKGATDDIKAKFKHNFKNMWIEHPNFGKNTIQWVNWWREVVALTLKDHLPANTNIKGLADKVIEEFRTDKCWEVSQGSDRLISHLRTLDLSIGVISNFDPRLNEILQKVGLLDKFDFILASYEFGHCKPDKRIFVKAIDLCKKPVKPSESLHIGDDVQKDYEGARAAGWHALLINKQLESEKKLNQSHIFKDLNDLIVNIEQNKLKL</sequence>
<protein>
    <submittedName>
        <fullName evidence="2">Rhythmically expressed gene 2 protein-like</fullName>
    </submittedName>
</protein>
<keyword evidence="1" id="KW-1185">Reference proteome</keyword>
<dbReference type="InterPro" id="IPR044924">
    <property type="entry name" value="HAD-SF_hydro_IA_REG-2-like_cap"/>
</dbReference>
<evidence type="ECO:0000313" key="1">
    <source>
        <dbReference type="Proteomes" id="UP000322000"/>
    </source>
</evidence>
<dbReference type="Gene3D" id="1.10.150.720">
    <property type="entry name" value="Haloacid dehalogenase-like hydrolase"/>
    <property type="match status" value="1"/>
</dbReference>
<dbReference type="GO" id="GO:0005634">
    <property type="term" value="C:nucleus"/>
    <property type="evidence" value="ECO:0007669"/>
    <property type="project" value="TreeGrafter"/>
</dbReference>
<dbReference type="NCBIfam" id="TIGR01549">
    <property type="entry name" value="HAD-SF-IA-v1"/>
    <property type="match status" value="1"/>
</dbReference>
<dbReference type="OrthoDB" id="444127at2759"/>
<dbReference type="Pfam" id="PF00702">
    <property type="entry name" value="Hydrolase"/>
    <property type="match status" value="1"/>
</dbReference>
<proteinExistence type="predicted"/>
<gene>
    <name evidence="2" type="primary">LOC113503717</name>
</gene>
<dbReference type="InterPro" id="IPR011949">
    <property type="entry name" value="HAD-SF_hydro_IA_REG-2-like"/>
</dbReference>
<dbReference type="CDD" id="cd16415">
    <property type="entry name" value="HAD_dREG-2_like"/>
    <property type="match status" value="1"/>
</dbReference>
<accession>A0A7E5WLN0</accession>
<dbReference type="Proteomes" id="UP000322000">
    <property type="component" value="Chromosome 20"/>
</dbReference>
<dbReference type="InParanoid" id="A0A7E5WLN0"/>
<evidence type="ECO:0000313" key="2">
    <source>
        <dbReference type="RefSeq" id="XP_026741594.1"/>
    </source>
</evidence>
<dbReference type="GeneID" id="113503717"/>
<dbReference type="NCBIfam" id="TIGR02252">
    <property type="entry name" value="DREG-2"/>
    <property type="match status" value="1"/>
</dbReference>
<dbReference type="InterPro" id="IPR051828">
    <property type="entry name" value="HAD-like_hydrolase_domain"/>
</dbReference>
<dbReference type="KEGG" id="tnl:113503717"/>
<reference evidence="2" key="1">
    <citation type="submission" date="2025-08" db="UniProtKB">
        <authorList>
            <consortium name="RefSeq"/>
        </authorList>
    </citation>
    <scope>IDENTIFICATION</scope>
</reference>
<dbReference type="InterPro" id="IPR006439">
    <property type="entry name" value="HAD-SF_hydro_IA"/>
</dbReference>
<dbReference type="SFLD" id="SFLDS00003">
    <property type="entry name" value="Haloacid_Dehalogenase"/>
    <property type="match status" value="1"/>
</dbReference>
<dbReference type="SFLD" id="SFLDG01129">
    <property type="entry name" value="C1.5:_HAD__Beta-PGM__Phosphata"/>
    <property type="match status" value="1"/>
</dbReference>
<dbReference type="SUPFAM" id="SSF56784">
    <property type="entry name" value="HAD-like"/>
    <property type="match status" value="1"/>
</dbReference>
<name>A0A7E5WLN0_TRINI</name>